<dbReference type="InterPro" id="IPR014729">
    <property type="entry name" value="Rossmann-like_a/b/a_fold"/>
</dbReference>
<evidence type="ECO:0000256" key="10">
    <source>
        <dbReference type="ARBA" id="ARBA00024221"/>
    </source>
</evidence>
<dbReference type="Proteomes" id="UP000054166">
    <property type="component" value="Unassembled WGS sequence"/>
</dbReference>
<keyword evidence="14" id="KW-1185">Reference proteome</keyword>
<dbReference type="STRING" id="765440.A0A0C3F833"/>
<dbReference type="AlphaFoldDB" id="A0A0C3F833"/>
<evidence type="ECO:0000256" key="6">
    <source>
        <dbReference type="ARBA" id="ARBA00023098"/>
    </source>
</evidence>
<evidence type="ECO:0000256" key="7">
    <source>
        <dbReference type="ARBA" id="ARBA00023209"/>
    </source>
</evidence>
<sequence>MRQATIVSQRSNLTANTKSSSEREFDAWRCNPIVDHTHIREGISTTSLIQRILEPGLPLPDQGPLRNLLDVFAGSIFPPPAIIDLDSPGRFEFPRHGDTKVVYVGGSWDCFSAGHVEYLRRSKAAVRVNGRVMLAVGLWSDKTIRDVAGDPPFLLLMERALAVIQCRHADALILNAPCDISISTYNSLAIDIVVNGDKDSCEIGVKVLAVTAVFRVFPTHCRGRLCRW</sequence>
<dbReference type="Pfam" id="PF01467">
    <property type="entry name" value="CTP_transf_like"/>
    <property type="match status" value="1"/>
</dbReference>
<evidence type="ECO:0000313" key="13">
    <source>
        <dbReference type="EMBL" id="KIM76056.1"/>
    </source>
</evidence>
<dbReference type="InterPro" id="IPR004821">
    <property type="entry name" value="Cyt_trans-like"/>
</dbReference>
<dbReference type="GO" id="GO:0004306">
    <property type="term" value="F:ethanolamine-phosphate cytidylyltransferase activity"/>
    <property type="evidence" value="ECO:0007669"/>
    <property type="project" value="UniProtKB-EC"/>
</dbReference>
<comment type="pathway">
    <text evidence="9">Phospholipid metabolism; phosphatidylethanolamine biosynthesis; phosphatidylethanolamine from ethanolamine: step 2/3.</text>
</comment>
<keyword evidence="8" id="KW-1208">Phospholipid metabolism</keyword>
<organism evidence="13 14">
    <name type="scientific">Piloderma croceum (strain F 1598)</name>
    <dbReference type="NCBI Taxonomy" id="765440"/>
    <lineage>
        <taxon>Eukaryota</taxon>
        <taxon>Fungi</taxon>
        <taxon>Dikarya</taxon>
        <taxon>Basidiomycota</taxon>
        <taxon>Agaricomycotina</taxon>
        <taxon>Agaricomycetes</taxon>
        <taxon>Agaricomycetidae</taxon>
        <taxon>Atheliales</taxon>
        <taxon>Atheliaceae</taxon>
        <taxon>Piloderma</taxon>
    </lineage>
</organism>
<evidence type="ECO:0000256" key="3">
    <source>
        <dbReference type="ARBA" id="ARBA00022516"/>
    </source>
</evidence>
<keyword evidence="6" id="KW-0443">Lipid metabolism</keyword>
<dbReference type="SUPFAM" id="SSF52374">
    <property type="entry name" value="Nucleotidylyl transferase"/>
    <property type="match status" value="1"/>
</dbReference>
<feature type="domain" description="Cytidyltransferase-like" evidence="12">
    <location>
        <begin position="103"/>
        <end position="197"/>
    </location>
</feature>
<accession>A0A0C3F833</accession>
<proteinExistence type="inferred from homology"/>
<evidence type="ECO:0000256" key="11">
    <source>
        <dbReference type="ARBA" id="ARBA00031473"/>
    </source>
</evidence>
<gene>
    <name evidence="13" type="ORF">PILCRDRAFT_826705</name>
</gene>
<evidence type="ECO:0000256" key="9">
    <source>
        <dbReference type="ARBA" id="ARBA00024191"/>
    </source>
</evidence>
<dbReference type="UniPathway" id="UPA00558">
    <property type="reaction ID" value="UER00742"/>
</dbReference>
<dbReference type="OrthoDB" id="17102at2759"/>
<comment type="pathway">
    <text evidence="1">Lipid metabolism.</text>
</comment>
<comment type="similarity">
    <text evidence="2">Belongs to the cytidylyltransferase family.</text>
</comment>
<dbReference type="PANTHER" id="PTHR45780:SF2">
    <property type="entry name" value="ETHANOLAMINE-PHOSPHATE CYTIDYLYLTRANSFERASE"/>
    <property type="match status" value="1"/>
</dbReference>
<dbReference type="Gene3D" id="3.40.50.620">
    <property type="entry name" value="HUPs"/>
    <property type="match status" value="1"/>
</dbReference>
<dbReference type="InterPro" id="IPR044608">
    <property type="entry name" value="Ect1/PCYT2"/>
</dbReference>
<dbReference type="GO" id="GO:0005737">
    <property type="term" value="C:cytoplasm"/>
    <property type="evidence" value="ECO:0007669"/>
    <property type="project" value="TreeGrafter"/>
</dbReference>
<evidence type="ECO:0000256" key="1">
    <source>
        <dbReference type="ARBA" id="ARBA00005189"/>
    </source>
</evidence>
<evidence type="ECO:0000256" key="2">
    <source>
        <dbReference type="ARBA" id="ARBA00010101"/>
    </source>
</evidence>
<name>A0A0C3F833_PILCF</name>
<protein>
    <recommendedName>
        <fullName evidence="10">ethanolamine-phosphate cytidylyltransferase</fullName>
        <ecNumber evidence="10">2.7.7.14</ecNumber>
    </recommendedName>
    <alternativeName>
        <fullName evidence="11">CTP:phosphoethanolamine cytidylyltransferase</fullName>
    </alternativeName>
</protein>
<keyword evidence="4" id="KW-0808">Transferase</keyword>
<evidence type="ECO:0000313" key="14">
    <source>
        <dbReference type="Proteomes" id="UP000054166"/>
    </source>
</evidence>
<keyword evidence="5" id="KW-0548">Nucleotidyltransferase</keyword>
<reference evidence="13 14" key="1">
    <citation type="submission" date="2014-04" db="EMBL/GenBank/DDBJ databases">
        <authorList>
            <consortium name="DOE Joint Genome Institute"/>
            <person name="Kuo A."/>
            <person name="Tarkka M."/>
            <person name="Buscot F."/>
            <person name="Kohler A."/>
            <person name="Nagy L.G."/>
            <person name="Floudas D."/>
            <person name="Copeland A."/>
            <person name="Barry K.W."/>
            <person name="Cichocki N."/>
            <person name="Veneault-Fourrey C."/>
            <person name="LaButti K."/>
            <person name="Lindquist E.A."/>
            <person name="Lipzen A."/>
            <person name="Lundell T."/>
            <person name="Morin E."/>
            <person name="Murat C."/>
            <person name="Sun H."/>
            <person name="Tunlid A."/>
            <person name="Henrissat B."/>
            <person name="Grigoriev I.V."/>
            <person name="Hibbett D.S."/>
            <person name="Martin F."/>
            <person name="Nordberg H.P."/>
            <person name="Cantor M.N."/>
            <person name="Hua S.X."/>
        </authorList>
    </citation>
    <scope>NUCLEOTIDE SEQUENCE [LARGE SCALE GENOMIC DNA]</scope>
    <source>
        <strain evidence="13 14">F 1598</strain>
    </source>
</reference>
<evidence type="ECO:0000256" key="4">
    <source>
        <dbReference type="ARBA" id="ARBA00022679"/>
    </source>
</evidence>
<dbReference type="EC" id="2.7.7.14" evidence="10"/>
<evidence type="ECO:0000256" key="5">
    <source>
        <dbReference type="ARBA" id="ARBA00022695"/>
    </source>
</evidence>
<evidence type="ECO:0000259" key="12">
    <source>
        <dbReference type="Pfam" id="PF01467"/>
    </source>
</evidence>
<keyword evidence="3" id="KW-0444">Lipid biosynthesis</keyword>
<dbReference type="PANTHER" id="PTHR45780">
    <property type="entry name" value="ETHANOLAMINE-PHOSPHATE CYTIDYLYLTRANSFERASE"/>
    <property type="match status" value="1"/>
</dbReference>
<evidence type="ECO:0000256" key="8">
    <source>
        <dbReference type="ARBA" id="ARBA00023264"/>
    </source>
</evidence>
<reference evidence="14" key="2">
    <citation type="submission" date="2015-01" db="EMBL/GenBank/DDBJ databases">
        <title>Evolutionary Origins and Diversification of the Mycorrhizal Mutualists.</title>
        <authorList>
            <consortium name="DOE Joint Genome Institute"/>
            <consortium name="Mycorrhizal Genomics Consortium"/>
            <person name="Kohler A."/>
            <person name="Kuo A."/>
            <person name="Nagy L.G."/>
            <person name="Floudas D."/>
            <person name="Copeland A."/>
            <person name="Barry K.W."/>
            <person name="Cichocki N."/>
            <person name="Veneault-Fourrey C."/>
            <person name="LaButti K."/>
            <person name="Lindquist E.A."/>
            <person name="Lipzen A."/>
            <person name="Lundell T."/>
            <person name="Morin E."/>
            <person name="Murat C."/>
            <person name="Riley R."/>
            <person name="Ohm R."/>
            <person name="Sun H."/>
            <person name="Tunlid A."/>
            <person name="Henrissat B."/>
            <person name="Grigoriev I.V."/>
            <person name="Hibbett D.S."/>
            <person name="Martin F."/>
        </authorList>
    </citation>
    <scope>NUCLEOTIDE SEQUENCE [LARGE SCALE GENOMIC DNA]</scope>
    <source>
        <strain evidence="14">F 1598</strain>
    </source>
</reference>
<dbReference type="EMBL" id="KN833039">
    <property type="protein sequence ID" value="KIM76056.1"/>
    <property type="molecule type" value="Genomic_DNA"/>
</dbReference>
<dbReference type="HOGENOM" id="CLU_1215177_0_0_1"/>
<keyword evidence="7" id="KW-0594">Phospholipid biosynthesis</keyword>
<dbReference type="GO" id="GO:0006646">
    <property type="term" value="P:phosphatidylethanolamine biosynthetic process"/>
    <property type="evidence" value="ECO:0007669"/>
    <property type="project" value="UniProtKB-UniPathway"/>
</dbReference>
<dbReference type="InParanoid" id="A0A0C3F833"/>